<keyword evidence="1" id="KW-0479">Metal-binding</keyword>
<name>A0A060M7Q0_9BACI</name>
<dbReference type="GO" id="GO:0046872">
    <property type="term" value="F:metal ion binding"/>
    <property type="evidence" value="ECO:0007669"/>
    <property type="project" value="UniProtKB-KW"/>
</dbReference>
<dbReference type="STRING" id="1246626.BleG1_3537"/>
<dbReference type="InterPro" id="IPR029068">
    <property type="entry name" value="Glyas_Bleomycin-R_OHBP_Dase"/>
</dbReference>
<dbReference type="OrthoDB" id="9814858at2"/>
<gene>
    <name evidence="3" type="ORF">BleG1_3537</name>
</gene>
<dbReference type="Gene3D" id="3.10.180.10">
    <property type="entry name" value="2,3-Dihydroxybiphenyl 1,2-Dioxygenase, domain 1"/>
    <property type="match status" value="1"/>
</dbReference>
<keyword evidence="4" id="KW-1185">Reference proteome</keyword>
<dbReference type="Proteomes" id="UP000027142">
    <property type="component" value="Chromosome"/>
</dbReference>
<dbReference type="RefSeq" id="WP_038483686.1">
    <property type="nucleotide sequence ID" value="NZ_CP003923.1"/>
</dbReference>
<dbReference type="PROSITE" id="PS51819">
    <property type="entry name" value="VOC"/>
    <property type="match status" value="1"/>
</dbReference>
<dbReference type="EMBL" id="CP003923">
    <property type="protein sequence ID" value="AIC96084.1"/>
    <property type="molecule type" value="Genomic_DNA"/>
</dbReference>
<dbReference type="Pfam" id="PF00903">
    <property type="entry name" value="Glyoxalase"/>
    <property type="match status" value="1"/>
</dbReference>
<dbReference type="KEGG" id="ble:BleG1_3537"/>
<dbReference type="PATRIC" id="fig|1246626.3.peg.3526"/>
<dbReference type="PANTHER" id="PTHR36113:SF6">
    <property type="entry name" value="FOSFOMYCIN RESISTANCE PROTEIN FOSX"/>
    <property type="match status" value="1"/>
</dbReference>
<dbReference type="HOGENOM" id="CLU_1966159_0_0_9"/>
<proteinExistence type="predicted"/>
<dbReference type="CDD" id="cd06587">
    <property type="entry name" value="VOC"/>
    <property type="match status" value="1"/>
</dbReference>
<dbReference type="SUPFAM" id="SSF54593">
    <property type="entry name" value="Glyoxalase/Bleomycin resistance protein/Dihydroxybiphenyl dioxygenase"/>
    <property type="match status" value="1"/>
</dbReference>
<sequence>MFTTHHIGINVHDLEATLSFYKRLLDATLVERMALNGEELAFIRIGNTLIELVDSGQDKEEDSSASSIHLAFQTNNLTDAIVRFQGQQIKLEEGPYHLENGWKAVYFRGINNELIELIECPSTKDYA</sequence>
<dbReference type="InterPro" id="IPR004360">
    <property type="entry name" value="Glyas_Fos-R_dOase_dom"/>
</dbReference>
<protein>
    <submittedName>
        <fullName evidence="3">Methylmalonyl-CoA epimerase</fullName>
    </submittedName>
</protein>
<reference evidence="3 4" key="1">
    <citation type="journal article" date="2014" name="Gene">
        <title>A comparative genomic analysis of the alkalitolerant soil bacterium Bacillus lehensis G1.</title>
        <authorList>
            <person name="Noor Y.M."/>
            <person name="Samsulrizal N.H."/>
            <person name="Jema'on N.A."/>
            <person name="Low K.O."/>
            <person name="Ramli A.N."/>
            <person name="Alias N.I."/>
            <person name="Damis S.I."/>
            <person name="Fuzi S.F."/>
            <person name="Isa M.N."/>
            <person name="Murad A.M."/>
            <person name="Raih M.F."/>
            <person name="Bakar F.D."/>
            <person name="Najimudin N."/>
            <person name="Mahadi N.M."/>
            <person name="Illias R.M."/>
        </authorList>
    </citation>
    <scope>NUCLEOTIDE SEQUENCE [LARGE SCALE GENOMIC DNA]</scope>
    <source>
        <strain evidence="3 4">G1</strain>
    </source>
</reference>
<organism evidence="3 4">
    <name type="scientific">Shouchella lehensis G1</name>
    <dbReference type="NCBI Taxonomy" id="1246626"/>
    <lineage>
        <taxon>Bacteria</taxon>
        <taxon>Bacillati</taxon>
        <taxon>Bacillota</taxon>
        <taxon>Bacilli</taxon>
        <taxon>Bacillales</taxon>
        <taxon>Bacillaceae</taxon>
        <taxon>Shouchella</taxon>
    </lineage>
</organism>
<evidence type="ECO:0000256" key="1">
    <source>
        <dbReference type="ARBA" id="ARBA00022723"/>
    </source>
</evidence>
<dbReference type="AlphaFoldDB" id="A0A060M7Q0"/>
<dbReference type="PANTHER" id="PTHR36113">
    <property type="entry name" value="LYASE, PUTATIVE-RELATED-RELATED"/>
    <property type="match status" value="1"/>
</dbReference>
<dbReference type="eggNOG" id="COG0346">
    <property type="taxonomic scope" value="Bacteria"/>
</dbReference>
<evidence type="ECO:0000313" key="3">
    <source>
        <dbReference type="EMBL" id="AIC96084.1"/>
    </source>
</evidence>
<accession>A0A060M7Q0</accession>
<evidence type="ECO:0000259" key="2">
    <source>
        <dbReference type="PROSITE" id="PS51819"/>
    </source>
</evidence>
<evidence type="ECO:0000313" key="4">
    <source>
        <dbReference type="Proteomes" id="UP000027142"/>
    </source>
</evidence>
<feature type="domain" description="VOC" evidence="2">
    <location>
        <begin position="3"/>
        <end position="120"/>
    </location>
</feature>
<dbReference type="InterPro" id="IPR037523">
    <property type="entry name" value="VOC_core"/>
</dbReference>
<dbReference type="InterPro" id="IPR051332">
    <property type="entry name" value="Fosfomycin_Res_Enzymes"/>
</dbReference>